<evidence type="ECO:0000256" key="1">
    <source>
        <dbReference type="PROSITE-ProRule" id="PRU00221"/>
    </source>
</evidence>
<dbReference type="OrthoDB" id="727118at2759"/>
<evidence type="ECO:0000313" key="3">
    <source>
        <dbReference type="EMBL" id="NXF98185.1"/>
    </source>
</evidence>
<feature type="region of interest" description="Disordered" evidence="2">
    <location>
        <begin position="64"/>
        <end position="101"/>
    </location>
</feature>
<proteinExistence type="predicted"/>
<feature type="non-terminal residue" evidence="3">
    <location>
        <position position="238"/>
    </location>
</feature>
<accession>A0A7K8Y3M9</accession>
<dbReference type="InterPro" id="IPR001680">
    <property type="entry name" value="WD40_rpt"/>
</dbReference>
<keyword evidence="1" id="KW-0853">WD repeat</keyword>
<dbReference type="InterPro" id="IPR036322">
    <property type="entry name" value="WD40_repeat_dom_sf"/>
</dbReference>
<sequence length="238" mass="25318">DPGVLLGVLEGHSDAIWALAFNPPGDLLASCSADGSLRLWHPRGHQGPPLATFDAQRVVSEVPKGHPKVPSLVPNAPKGHPRVTRCPQGSPQGPQMSPRSPHWSQVFPSVTPGQVNQVVAHPCQPLSITASDDRSIRVLDNRTAVRICYPNSTTRADVPLTVPSLCPLCSPLPDFCHLSAPSGHDCSLRLWHLGQGSCVQELPAHRRKHSEAVLAVAFHCHLPLAASAGADGLAKVFV</sequence>
<feature type="repeat" description="WD" evidence="1">
    <location>
        <begin position="9"/>
        <end position="40"/>
    </location>
</feature>
<dbReference type="PROSITE" id="PS50294">
    <property type="entry name" value="WD_REPEATS_REGION"/>
    <property type="match status" value="1"/>
</dbReference>
<dbReference type="GO" id="GO:0051721">
    <property type="term" value="F:protein phosphatase 2A binding"/>
    <property type="evidence" value="ECO:0007669"/>
    <property type="project" value="TreeGrafter"/>
</dbReference>
<dbReference type="InterPro" id="IPR051488">
    <property type="entry name" value="WD_repeat_striatin"/>
</dbReference>
<dbReference type="EMBL" id="VWZE01025646">
    <property type="protein sequence ID" value="NXF98185.1"/>
    <property type="molecule type" value="Genomic_DNA"/>
</dbReference>
<name>A0A7K8Y3M9_9PICI</name>
<dbReference type="PANTHER" id="PTHR15653">
    <property type="entry name" value="STRIATIN"/>
    <property type="match status" value="1"/>
</dbReference>
<dbReference type="InterPro" id="IPR015943">
    <property type="entry name" value="WD40/YVTN_repeat-like_dom_sf"/>
</dbReference>
<organism evidence="3 4">
    <name type="scientific">Eubucco bourcierii</name>
    <name type="common">red-headed barbet</name>
    <dbReference type="NCBI Taxonomy" id="91767"/>
    <lineage>
        <taxon>Eukaryota</taxon>
        <taxon>Metazoa</taxon>
        <taxon>Chordata</taxon>
        <taxon>Craniata</taxon>
        <taxon>Vertebrata</taxon>
        <taxon>Euteleostomi</taxon>
        <taxon>Archelosauria</taxon>
        <taxon>Archosauria</taxon>
        <taxon>Dinosauria</taxon>
        <taxon>Saurischia</taxon>
        <taxon>Theropoda</taxon>
        <taxon>Coelurosauria</taxon>
        <taxon>Aves</taxon>
        <taxon>Neognathae</taxon>
        <taxon>Neoaves</taxon>
        <taxon>Telluraves</taxon>
        <taxon>Coraciimorphae</taxon>
        <taxon>Piciformes</taxon>
        <taxon>Ramphastidae</taxon>
        <taxon>Eubucco</taxon>
    </lineage>
</organism>
<dbReference type="GO" id="GO:0070016">
    <property type="term" value="F:armadillo repeat domain binding"/>
    <property type="evidence" value="ECO:0007669"/>
    <property type="project" value="TreeGrafter"/>
</dbReference>
<dbReference type="GO" id="GO:0030425">
    <property type="term" value="C:dendrite"/>
    <property type="evidence" value="ECO:0007669"/>
    <property type="project" value="TreeGrafter"/>
</dbReference>
<dbReference type="AlphaFoldDB" id="A0A7K8Y3M9"/>
<evidence type="ECO:0000256" key="2">
    <source>
        <dbReference type="SAM" id="MobiDB-lite"/>
    </source>
</evidence>
<feature type="compositionally biased region" description="Low complexity" evidence="2">
    <location>
        <begin position="87"/>
        <end position="101"/>
    </location>
</feature>
<keyword evidence="4" id="KW-1185">Reference proteome</keyword>
<dbReference type="PROSITE" id="PS50082">
    <property type="entry name" value="WD_REPEATS_2"/>
    <property type="match status" value="1"/>
</dbReference>
<protein>
    <submittedName>
        <fullName evidence="3">STRN4 protein</fullName>
    </submittedName>
</protein>
<dbReference type="SMART" id="SM00320">
    <property type="entry name" value="WD40"/>
    <property type="match status" value="3"/>
</dbReference>
<dbReference type="GO" id="GO:0005516">
    <property type="term" value="F:calmodulin binding"/>
    <property type="evidence" value="ECO:0007669"/>
    <property type="project" value="TreeGrafter"/>
</dbReference>
<dbReference type="GO" id="GO:0044877">
    <property type="term" value="F:protein-containing complex binding"/>
    <property type="evidence" value="ECO:0007669"/>
    <property type="project" value="TreeGrafter"/>
</dbReference>
<evidence type="ECO:0000313" key="4">
    <source>
        <dbReference type="Proteomes" id="UP000583613"/>
    </source>
</evidence>
<dbReference type="Proteomes" id="UP000583613">
    <property type="component" value="Unassembled WGS sequence"/>
</dbReference>
<dbReference type="Gene3D" id="2.130.10.10">
    <property type="entry name" value="YVTN repeat-like/Quinoprotein amine dehydrogenase"/>
    <property type="match status" value="2"/>
</dbReference>
<dbReference type="PANTHER" id="PTHR15653:SF1">
    <property type="entry name" value="STRIATIN-4"/>
    <property type="match status" value="1"/>
</dbReference>
<dbReference type="SUPFAM" id="SSF50978">
    <property type="entry name" value="WD40 repeat-like"/>
    <property type="match status" value="1"/>
</dbReference>
<gene>
    <name evidence="3" type="primary">Strn4</name>
    <name evidence="3" type="ORF">EUBBOU_R07341</name>
</gene>
<comment type="caution">
    <text evidence="3">The sequence shown here is derived from an EMBL/GenBank/DDBJ whole genome shotgun (WGS) entry which is preliminary data.</text>
</comment>
<dbReference type="Pfam" id="PF00400">
    <property type="entry name" value="WD40"/>
    <property type="match status" value="2"/>
</dbReference>
<feature type="non-terminal residue" evidence="3">
    <location>
        <position position="1"/>
    </location>
</feature>
<reference evidence="3 4" key="1">
    <citation type="submission" date="2019-09" db="EMBL/GenBank/DDBJ databases">
        <title>Bird 10,000 Genomes (B10K) Project - Family phase.</title>
        <authorList>
            <person name="Zhang G."/>
        </authorList>
    </citation>
    <scope>NUCLEOTIDE SEQUENCE [LARGE SCALE GENOMIC DNA]</scope>
    <source>
        <strain evidence="3">B10K-DU-001-04</strain>
        <tissue evidence="3">Muscle</tissue>
    </source>
</reference>